<keyword evidence="5" id="KW-0520">NAD</keyword>
<dbReference type="PANTHER" id="PTHR43706">
    <property type="entry name" value="NADH DEHYDROGENASE"/>
    <property type="match status" value="1"/>
</dbReference>
<reference evidence="8 9" key="1">
    <citation type="journal article" date="2019" name="Microorganisms">
        <title>Systematic Affiliation and Genome Analysis of Subtercola vilae DB165(T) with Particular Emphasis on Cold Adaptation of an Isolate from a High-Altitude Cold Volcano Lake.</title>
        <authorList>
            <person name="Villalobos A.S."/>
            <person name="Wiese J."/>
            <person name="Imhoff J.F."/>
            <person name="Dorador C."/>
            <person name="Keller A."/>
            <person name="Hentschel U."/>
        </authorList>
    </citation>
    <scope>NUCLEOTIDE SEQUENCE [LARGE SCALE GENOMIC DNA]</scope>
    <source>
        <strain evidence="8 9">DB165</strain>
    </source>
</reference>
<proteinExistence type="inferred from homology"/>
<evidence type="ECO:0000313" key="8">
    <source>
        <dbReference type="EMBL" id="TIH29813.1"/>
    </source>
</evidence>
<evidence type="ECO:0000256" key="5">
    <source>
        <dbReference type="ARBA" id="ARBA00023027"/>
    </source>
</evidence>
<keyword evidence="3" id="KW-0274">FAD</keyword>
<feature type="compositionally biased region" description="Low complexity" evidence="6">
    <location>
        <begin position="442"/>
        <end position="472"/>
    </location>
</feature>
<dbReference type="EMBL" id="QYRT01000058">
    <property type="protein sequence ID" value="TIH29813.1"/>
    <property type="molecule type" value="Genomic_DNA"/>
</dbReference>
<dbReference type="SUPFAM" id="SSF51905">
    <property type="entry name" value="FAD/NAD(P)-binding domain"/>
    <property type="match status" value="2"/>
</dbReference>
<evidence type="ECO:0000256" key="1">
    <source>
        <dbReference type="ARBA" id="ARBA00005272"/>
    </source>
</evidence>
<dbReference type="AlphaFoldDB" id="A0A4T2BEH6"/>
<evidence type="ECO:0000256" key="6">
    <source>
        <dbReference type="SAM" id="MobiDB-lite"/>
    </source>
</evidence>
<gene>
    <name evidence="8" type="ORF">D4765_17700</name>
</gene>
<evidence type="ECO:0000256" key="2">
    <source>
        <dbReference type="ARBA" id="ARBA00022630"/>
    </source>
</evidence>
<keyword evidence="4" id="KW-0560">Oxidoreductase</keyword>
<evidence type="ECO:0000256" key="4">
    <source>
        <dbReference type="ARBA" id="ARBA00023002"/>
    </source>
</evidence>
<sequence>MPKILIVGGGYAGFYTAWKLENWLRRGEAEVTVVDPLPYMTYQPFLPEVASGSIEPRHAVVSLRRHLKSTKIIAGKVTKITHGEKSATITPNIGEAYELEYDMIVVTAGSVSRTFPIPGVADEAIGLKTIEEAVAIRDRILTNFDKASQLPEGAERDRLLTFVVVGGGFAGIEIFAEMRSFASDLLSKYPELAFEDTHFHLIEAMGRIMPEVSLKTAGWVIKNLAERGAEIHLDTQLKSAVGGVIELSTGESFESDTIVWTAGVMASPMLKNTDLPIEERGRLRVRPDLRVHDENNEIVIDAWGAGDVSAVPDLTGGGVGGFCVPNAQHAVRQGKLLAKNLVAELRGEEVHEYFHKNAGAVAGLGIGVGAFQSGKIGITGILAWFMHRGYHGLAMPSYERKFRVIWGWVLNFFLGRDIVSLEARVTPRAAFEEFASRPRPAAPAAAAPAEAPAGHPGPADAPVVVGGAVSKE</sequence>
<evidence type="ECO:0000313" key="9">
    <source>
        <dbReference type="Proteomes" id="UP000306192"/>
    </source>
</evidence>
<dbReference type="PRINTS" id="PR00368">
    <property type="entry name" value="FADPNR"/>
</dbReference>
<comment type="similarity">
    <text evidence="1">Belongs to the NADH dehydrogenase family.</text>
</comment>
<keyword evidence="9" id="KW-1185">Reference proteome</keyword>
<comment type="caution">
    <text evidence="8">The sequence shown here is derived from an EMBL/GenBank/DDBJ whole genome shotgun (WGS) entry which is preliminary data.</text>
</comment>
<keyword evidence="2" id="KW-0285">Flavoprotein</keyword>
<dbReference type="Gene3D" id="3.50.50.100">
    <property type="match status" value="1"/>
</dbReference>
<dbReference type="InterPro" id="IPR045024">
    <property type="entry name" value="NDH-2"/>
</dbReference>
<dbReference type="RefSeq" id="WP_136643633.1">
    <property type="nucleotide sequence ID" value="NZ_QYRT01000058.1"/>
</dbReference>
<dbReference type="PANTHER" id="PTHR43706:SF45">
    <property type="entry name" value="NADH DEHYDROGENASE-LIKE PROTEIN RV1812C"/>
    <property type="match status" value="1"/>
</dbReference>
<evidence type="ECO:0000259" key="7">
    <source>
        <dbReference type="Pfam" id="PF07992"/>
    </source>
</evidence>
<protein>
    <submittedName>
        <fullName evidence="8">NAD(P)/FAD-dependent oxidoreductase</fullName>
    </submittedName>
</protein>
<dbReference type="Pfam" id="PF07992">
    <property type="entry name" value="Pyr_redox_2"/>
    <property type="match status" value="1"/>
</dbReference>
<name>A0A4T2BEH6_9MICO</name>
<evidence type="ECO:0000256" key="3">
    <source>
        <dbReference type="ARBA" id="ARBA00022827"/>
    </source>
</evidence>
<accession>A0A4T2BEH6</accession>
<feature type="domain" description="FAD/NAD(P)-binding" evidence="7">
    <location>
        <begin position="3"/>
        <end position="334"/>
    </location>
</feature>
<organism evidence="8 9">
    <name type="scientific">Subtercola vilae</name>
    <dbReference type="NCBI Taxonomy" id="2056433"/>
    <lineage>
        <taxon>Bacteria</taxon>
        <taxon>Bacillati</taxon>
        <taxon>Actinomycetota</taxon>
        <taxon>Actinomycetes</taxon>
        <taxon>Micrococcales</taxon>
        <taxon>Microbacteriaceae</taxon>
        <taxon>Subtercola</taxon>
    </lineage>
</organism>
<dbReference type="OrthoDB" id="9781621at2"/>
<dbReference type="InterPro" id="IPR036188">
    <property type="entry name" value="FAD/NAD-bd_sf"/>
</dbReference>
<dbReference type="PRINTS" id="PR00411">
    <property type="entry name" value="PNDRDTASEI"/>
</dbReference>
<dbReference type="Proteomes" id="UP000306192">
    <property type="component" value="Unassembled WGS sequence"/>
</dbReference>
<feature type="region of interest" description="Disordered" evidence="6">
    <location>
        <begin position="434"/>
        <end position="472"/>
    </location>
</feature>
<dbReference type="InterPro" id="IPR023753">
    <property type="entry name" value="FAD/NAD-binding_dom"/>
</dbReference>
<dbReference type="GO" id="GO:0003954">
    <property type="term" value="F:NADH dehydrogenase activity"/>
    <property type="evidence" value="ECO:0007669"/>
    <property type="project" value="InterPro"/>
</dbReference>